<reference evidence="2 3" key="1">
    <citation type="journal article" date="2014" name="Agronomy (Basel)">
        <title>A Draft Genome Sequence for Ensete ventricosum, the Drought-Tolerant Tree Against Hunger.</title>
        <authorList>
            <person name="Harrison J."/>
            <person name="Moore K.A."/>
            <person name="Paszkiewicz K."/>
            <person name="Jones T."/>
            <person name="Grant M."/>
            <person name="Ambacheew D."/>
            <person name="Muzemil S."/>
            <person name="Studholme D.J."/>
        </authorList>
    </citation>
    <scope>NUCLEOTIDE SEQUENCE [LARGE SCALE GENOMIC DNA]</scope>
</reference>
<proteinExistence type="predicted"/>
<sequence>MKRLRVMEIGGWEQKAAADDQGCALVGSGREEGERAETTALDSQARRGRWVRQVVGGLRAAADVAVGGEEWLAAAIEEESKATVKKAYWKRQRACTKKGGKEEQRGNSALLLSLSSFSFLFFFCWLLQQDDCCNDDDGEIAGQHGDEKRW</sequence>
<evidence type="ECO:0000313" key="2">
    <source>
        <dbReference type="EMBL" id="RRT70529.1"/>
    </source>
</evidence>
<evidence type="ECO:0000256" key="1">
    <source>
        <dbReference type="SAM" id="Phobius"/>
    </source>
</evidence>
<keyword evidence="1" id="KW-0812">Transmembrane</keyword>
<comment type="caution">
    <text evidence="2">The sequence shown here is derived from an EMBL/GenBank/DDBJ whole genome shotgun (WGS) entry which is preliminary data.</text>
</comment>
<keyword evidence="1" id="KW-1133">Transmembrane helix</keyword>
<accession>A0A427A2P6</accession>
<protein>
    <submittedName>
        <fullName evidence="2">Uncharacterized protein</fullName>
    </submittedName>
</protein>
<dbReference type="AlphaFoldDB" id="A0A427A2P6"/>
<name>A0A427A2P6_ENSVE</name>
<dbReference type="Proteomes" id="UP000287651">
    <property type="component" value="Unassembled WGS sequence"/>
</dbReference>
<keyword evidence="1" id="KW-0472">Membrane</keyword>
<feature type="transmembrane region" description="Helical" evidence="1">
    <location>
        <begin position="108"/>
        <end position="128"/>
    </location>
</feature>
<dbReference type="EMBL" id="AMZH03003985">
    <property type="protein sequence ID" value="RRT70529.1"/>
    <property type="molecule type" value="Genomic_DNA"/>
</dbReference>
<evidence type="ECO:0000313" key="3">
    <source>
        <dbReference type="Proteomes" id="UP000287651"/>
    </source>
</evidence>
<organism evidence="2 3">
    <name type="scientific">Ensete ventricosum</name>
    <name type="common">Abyssinian banana</name>
    <name type="synonym">Musa ensete</name>
    <dbReference type="NCBI Taxonomy" id="4639"/>
    <lineage>
        <taxon>Eukaryota</taxon>
        <taxon>Viridiplantae</taxon>
        <taxon>Streptophyta</taxon>
        <taxon>Embryophyta</taxon>
        <taxon>Tracheophyta</taxon>
        <taxon>Spermatophyta</taxon>
        <taxon>Magnoliopsida</taxon>
        <taxon>Liliopsida</taxon>
        <taxon>Zingiberales</taxon>
        <taxon>Musaceae</taxon>
        <taxon>Ensete</taxon>
    </lineage>
</organism>
<gene>
    <name evidence="2" type="ORF">B296_00034181</name>
</gene>